<organism evidence="1 2">
    <name type="scientific">Litoribrevibacter euphylliae</name>
    <dbReference type="NCBI Taxonomy" id="1834034"/>
    <lineage>
        <taxon>Bacteria</taxon>
        <taxon>Pseudomonadati</taxon>
        <taxon>Pseudomonadota</taxon>
        <taxon>Gammaproteobacteria</taxon>
        <taxon>Oceanospirillales</taxon>
        <taxon>Oceanospirillaceae</taxon>
        <taxon>Litoribrevibacter</taxon>
    </lineage>
</organism>
<evidence type="ECO:0008006" key="3">
    <source>
        <dbReference type="Google" id="ProtNLM"/>
    </source>
</evidence>
<evidence type="ECO:0000313" key="2">
    <source>
        <dbReference type="Proteomes" id="UP001595476"/>
    </source>
</evidence>
<comment type="caution">
    <text evidence="1">The sequence shown here is derived from an EMBL/GenBank/DDBJ whole genome shotgun (WGS) entry which is preliminary data.</text>
</comment>
<dbReference type="Proteomes" id="UP001595476">
    <property type="component" value="Unassembled WGS sequence"/>
</dbReference>
<protein>
    <recommendedName>
        <fullName evidence="3">HEAT repeat domain-containing protein</fullName>
    </recommendedName>
</protein>
<dbReference type="RefSeq" id="WP_386714880.1">
    <property type="nucleotide sequence ID" value="NZ_JBHRSZ010000001.1"/>
</dbReference>
<sequence length="176" mass="20451">MDFPLTLRRWTDKTSADLSELYSALSDQPDFENRLIESLNGDEEIHRITTWLIKHHLERKNVFTSEQVAHVFDQLNHLQNWEAKLHVLQILPYVVIPEYYKDSVEDFIRGCLSEINKFVRAWAYNGFYELACQYPELQSEADVLFEAASEDEAASVKARVRNIQKQGFPGSLNQAS</sequence>
<evidence type="ECO:0000313" key="1">
    <source>
        <dbReference type="EMBL" id="MFC3149617.1"/>
    </source>
</evidence>
<proteinExistence type="predicted"/>
<name>A0ABV7HCW2_9GAMM</name>
<gene>
    <name evidence="1" type="ORF">ACFOEK_01100</name>
</gene>
<dbReference type="EMBL" id="JBHRSZ010000001">
    <property type="protein sequence ID" value="MFC3149617.1"/>
    <property type="molecule type" value="Genomic_DNA"/>
</dbReference>
<reference evidence="2" key="1">
    <citation type="journal article" date="2019" name="Int. J. Syst. Evol. Microbiol.">
        <title>The Global Catalogue of Microorganisms (GCM) 10K type strain sequencing project: providing services to taxonomists for standard genome sequencing and annotation.</title>
        <authorList>
            <consortium name="The Broad Institute Genomics Platform"/>
            <consortium name="The Broad Institute Genome Sequencing Center for Infectious Disease"/>
            <person name="Wu L."/>
            <person name="Ma J."/>
        </authorList>
    </citation>
    <scope>NUCLEOTIDE SEQUENCE [LARGE SCALE GENOMIC DNA]</scope>
    <source>
        <strain evidence="2">KCTC 52438</strain>
    </source>
</reference>
<keyword evidence="2" id="KW-1185">Reference proteome</keyword>
<accession>A0ABV7HCW2</accession>